<evidence type="ECO:0000256" key="1">
    <source>
        <dbReference type="SAM" id="SignalP"/>
    </source>
</evidence>
<keyword evidence="3" id="KW-1185">Reference proteome</keyword>
<dbReference type="AlphaFoldDB" id="A0A1I2AKY6"/>
<dbReference type="RefSeq" id="WP_139222760.1">
    <property type="nucleotide sequence ID" value="NZ_FONX01000002.1"/>
</dbReference>
<dbReference type="Proteomes" id="UP000199119">
    <property type="component" value="Unassembled WGS sequence"/>
</dbReference>
<dbReference type="STRING" id="1177982.SAMN04489711_10291"/>
<feature type="signal peptide" evidence="1">
    <location>
        <begin position="1"/>
        <end position="36"/>
    </location>
</feature>
<keyword evidence="1" id="KW-0732">Signal</keyword>
<evidence type="ECO:0000313" key="2">
    <source>
        <dbReference type="EMBL" id="SFE44695.1"/>
    </source>
</evidence>
<feature type="chain" id="PRO_5011543503" evidence="1">
    <location>
        <begin position="37"/>
        <end position="253"/>
    </location>
</feature>
<dbReference type="EMBL" id="FONX01000002">
    <property type="protein sequence ID" value="SFE44695.1"/>
    <property type="molecule type" value="Genomic_DNA"/>
</dbReference>
<gene>
    <name evidence="2" type="ORF">SAMN04489711_10291</name>
</gene>
<protein>
    <submittedName>
        <fullName evidence="2">Uncharacterized protein</fullName>
    </submittedName>
</protein>
<sequence length="253" mass="26678">MKKPSPLPPVRIAPLAHRVRAWGAALGLLAGLPAAGAEPPAPPLQSAQWTRLDYVVAPGETDRVFVLASPGPEGWIVGARRMREAKATAEGGGAAAVAPPRSEQAVYNPQLFPARDPLGQAAPRLQRLAAEADGFTLVVDYVFPDGLERFHLRFGAGRCQAQARAQAAAEAPQQPCVWPLQGYRRERIDASGRVASGIVADYVQRSARWLEGGGAAGRAPMPPVGLRAGDAPDLASLGSIFDFSPALDVPVRH</sequence>
<reference evidence="3" key="1">
    <citation type="submission" date="2016-10" db="EMBL/GenBank/DDBJ databases">
        <authorList>
            <person name="Varghese N."/>
            <person name="Submissions S."/>
        </authorList>
    </citation>
    <scope>NUCLEOTIDE SEQUENCE [LARGE SCALE GENOMIC DNA]</scope>
    <source>
        <strain evidence="3">DSM 27981</strain>
    </source>
</reference>
<name>A0A1I2AKY6_9BURK</name>
<organism evidence="2 3">
    <name type="scientific">Paracidovorax wautersii</name>
    <dbReference type="NCBI Taxonomy" id="1177982"/>
    <lineage>
        <taxon>Bacteria</taxon>
        <taxon>Pseudomonadati</taxon>
        <taxon>Pseudomonadota</taxon>
        <taxon>Betaproteobacteria</taxon>
        <taxon>Burkholderiales</taxon>
        <taxon>Comamonadaceae</taxon>
        <taxon>Paracidovorax</taxon>
    </lineage>
</organism>
<accession>A0A1I2AKY6</accession>
<proteinExistence type="predicted"/>
<evidence type="ECO:0000313" key="3">
    <source>
        <dbReference type="Proteomes" id="UP000199119"/>
    </source>
</evidence>